<feature type="compositionally biased region" description="Basic residues" evidence="1">
    <location>
        <begin position="29"/>
        <end position="47"/>
    </location>
</feature>
<feature type="region of interest" description="Disordered" evidence="1">
    <location>
        <begin position="29"/>
        <end position="54"/>
    </location>
</feature>
<reference evidence="2" key="2">
    <citation type="journal article" date="2015" name="Data Brief">
        <title>Shoot transcriptome of the giant reed, Arundo donax.</title>
        <authorList>
            <person name="Barrero R.A."/>
            <person name="Guerrero F.D."/>
            <person name="Moolhuijzen P."/>
            <person name="Goolsby J.A."/>
            <person name="Tidwell J."/>
            <person name="Bellgard S.E."/>
            <person name="Bellgard M.I."/>
        </authorList>
    </citation>
    <scope>NUCLEOTIDE SEQUENCE</scope>
    <source>
        <tissue evidence="2">Shoot tissue taken approximately 20 cm above the soil surface</tissue>
    </source>
</reference>
<accession>A0A0A9BJW1</accession>
<dbReference type="EMBL" id="GBRH01236385">
    <property type="protein sequence ID" value="JAD61510.1"/>
    <property type="molecule type" value="Transcribed_RNA"/>
</dbReference>
<proteinExistence type="predicted"/>
<dbReference type="AlphaFoldDB" id="A0A0A9BJW1"/>
<protein>
    <submittedName>
        <fullName evidence="2">Uncharacterized protein</fullName>
    </submittedName>
</protein>
<evidence type="ECO:0000313" key="2">
    <source>
        <dbReference type="EMBL" id="JAD61510.1"/>
    </source>
</evidence>
<sequence length="121" mass="13498">MEPRNLNDLEDEEETEVELFPAVCRRHLRSQMRRRRRRSSSPKTKRRWSSDCRAQGARVRRGGLAWLGGVARARPVAAASLVRTIAQVAARFLATGIRPCVARREQPAPASRGTMGGCECG</sequence>
<reference evidence="2" key="1">
    <citation type="submission" date="2014-09" db="EMBL/GenBank/DDBJ databases">
        <authorList>
            <person name="Magalhaes I.L.F."/>
            <person name="Oliveira U."/>
            <person name="Santos F.R."/>
            <person name="Vidigal T.H.D.A."/>
            <person name="Brescovit A.D."/>
            <person name="Santos A.J."/>
        </authorList>
    </citation>
    <scope>NUCLEOTIDE SEQUENCE</scope>
    <source>
        <tissue evidence="2">Shoot tissue taken approximately 20 cm above the soil surface</tissue>
    </source>
</reference>
<name>A0A0A9BJW1_ARUDO</name>
<evidence type="ECO:0000256" key="1">
    <source>
        <dbReference type="SAM" id="MobiDB-lite"/>
    </source>
</evidence>
<organism evidence="2">
    <name type="scientific">Arundo donax</name>
    <name type="common">Giant reed</name>
    <name type="synonym">Donax arundinaceus</name>
    <dbReference type="NCBI Taxonomy" id="35708"/>
    <lineage>
        <taxon>Eukaryota</taxon>
        <taxon>Viridiplantae</taxon>
        <taxon>Streptophyta</taxon>
        <taxon>Embryophyta</taxon>
        <taxon>Tracheophyta</taxon>
        <taxon>Spermatophyta</taxon>
        <taxon>Magnoliopsida</taxon>
        <taxon>Liliopsida</taxon>
        <taxon>Poales</taxon>
        <taxon>Poaceae</taxon>
        <taxon>PACMAD clade</taxon>
        <taxon>Arundinoideae</taxon>
        <taxon>Arundineae</taxon>
        <taxon>Arundo</taxon>
    </lineage>
</organism>